<evidence type="ECO:0000313" key="3">
    <source>
        <dbReference type="Proteomes" id="UP000008316"/>
    </source>
</evidence>
<accession>F2LSB8</accession>
<keyword evidence="1" id="KW-1133">Transmembrane helix</keyword>
<dbReference type="RefSeq" id="WP_013691849.1">
    <property type="nucleotide sequence ID" value="NC_015378.1"/>
</dbReference>
<keyword evidence="2" id="KW-0614">Plasmid</keyword>
<name>F2LSB8_BURGS</name>
<geneLocation type="plasmid" evidence="2 3">
    <name>bgla_3p</name>
</geneLocation>
<keyword evidence="1" id="KW-0812">Transmembrane</keyword>
<gene>
    <name evidence="2" type="ordered locus">bgla_3p0120</name>
</gene>
<evidence type="ECO:0000256" key="1">
    <source>
        <dbReference type="SAM" id="Phobius"/>
    </source>
</evidence>
<sequence>MATNSVQPDQKADSGDWFFPALIVTVGIVLFGITGIDKYMHRSTANRVSIDDLQYSAPMTDALRRWDGKLPANVSAVHCWFAPPESDSSTGGTWALCEAVLQGRSVKDVGKTSDRWEHFMYERDPQDLVDTKFNFEVQRRNDGLEVLSNVDPQRLSFREASGLVNSLTTVFNDDEQKRLDSAQAAAPDTIKATWPAMASGK</sequence>
<dbReference type="EMBL" id="CP002603">
    <property type="protein sequence ID" value="AEA65714.1"/>
    <property type="molecule type" value="Genomic_DNA"/>
</dbReference>
<dbReference type="Proteomes" id="UP000008316">
    <property type="component" value="Plasmid bgla_3p"/>
</dbReference>
<protein>
    <submittedName>
        <fullName evidence="2">Uncharacterized protein</fullName>
    </submittedName>
</protein>
<dbReference type="KEGG" id="bgd:bgla_3p0120"/>
<keyword evidence="1" id="KW-0472">Membrane</keyword>
<keyword evidence="3" id="KW-1185">Reference proteome</keyword>
<organism evidence="2 3">
    <name type="scientific">Burkholderia gladioli (strain BSR3)</name>
    <dbReference type="NCBI Taxonomy" id="999541"/>
    <lineage>
        <taxon>Bacteria</taxon>
        <taxon>Pseudomonadati</taxon>
        <taxon>Pseudomonadota</taxon>
        <taxon>Betaproteobacteria</taxon>
        <taxon>Burkholderiales</taxon>
        <taxon>Burkholderiaceae</taxon>
        <taxon>Burkholderia</taxon>
    </lineage>
</organism>
<dbReference type="AlphaFoldDB" id="F2LSB8"/>
<dbReference type="HOGENOM" id="CLU_1358324_0_0_4"/>
<proteinExistence type="predicted"/>
<feature type="transmembrane region" description="Helical" evidence="1">
    <location>
        <begin position="17"/>
        <end position="36"/>
    </location>
</feature>
<reference evidence="2 3" key="1">
    <citation type="journal article" date="2011" name="J. Bacteriol.">
        <title>Complete genome sequence of Burkholderia gladioli BSR3.</title>
        <authorList>
            <person name="Seo Y.S."/>
            <person name="Lim J."/>
            <person name="Choi B.S."/>
            <person name="Kim H."/>
            <person name="Goo E."/>
            <person name="Lee B."/>
            <person name="Lim J.S."/>
            <person name="Choi I.Y."/>
            <person name="Moon J.S."/>
            <person name="Kim J."/>
            <person name="Hwang I."/>
        </authorList>
    </citation>
    <scope>NUCLEOTIDE SEQUENCE [LARGE SCALE GENOMIC DNA]</scope>
    <source>
        <strain evidence="2 3">BSR3</strain>
        <plasmid evidence="2">bgla_3p</plasmid>
    </source>
</reference>
<evidence type="ECO:0000313" key="2">
    <source>
        <dbReference type="EMBL" id="AEA65714.1"/>
    </source>
</evidence>